<sequence length="227" mass="25778">MKPVVVMTDSEKTQTDEVEIVHIPLIGIEMLPVKSDYLHRHYDWLIFTSKNAVKLFFKVYPTITYDKVAAIGSKTAEVLNDYGIIIDYMPTEFNQEKFIAEAAGRFKGSRCCLPVSQKARSLMYDHLAAQGEVDRIDLYRPIASRSAADLINAMIEEEKVDVLTFMSPSAVKAYYSHYNPVRIPVIAVGPVTRDALLRVQQTCVTPDGATKEQMIKKILEMREHNEF</sequence>
<dbReference type="GO" id="GO:0006780">
    <property type="term" value="P:uroporphyrinogen III biosynthetic process"/>
    <property type="evidence" value="ECO:0007669"/>
    <property type="project" value="UniProtKB-UniRule"/>
</dbReference>
<keyword evidence="4 9" id="KW-0456">Lyase</keyword>
<evidence type="ECO:0000313" key="12">
    <source>
        <dbReference type="Proteomes" id="UP000295328"/>
    </source>
</evidence>
<organism evidence="11 12">
    <name type="scientific">Macrococcus hajekii</name>
    <dbReference type="NCBI Taxonomy" id="198482"/>
    <lineage>
        <taxon>Bacteria</taxon>
        <taxon>Bacillati</taxon>
        <taxon>Bacillota</taxon>
        <taxon>Bacilli</taxon>
        <taxon>Bacillales</taxon>
        <taxon>Staphylococcaceae</taxon>
        <taxon>Macrococcus</taxon>
    </lineage>
</organism>
<keyword evidence="5 9" id="KW-0627">Porphyrin biosynthesis</keyword>
<comment type="catalytic activity">
    <reaction evidence="8 9">
        <text>hydroxymethylbilane = uroporphyrinogen III + H2O</text>
        <dbReference type="Rhea" id="RHEA:18965"/>
        <dbReference type="ChEBI" id="CHEBI:15377"/>
        <dbReference type="ChEBI" id="CHEBI:57308"/>
        <dbReference type="ChEBI" id="CHEBI:57845"/>
        <dbReference type="EC" id="4.2.1.75"/>
    </reaction>
</comment>
<evidence type="ECO:0000259" key="10">
    <source>
        <dbReference type="Pfam" id="PF02602"/>
    </source>
</evidence>
<evidence type="ECO:0000256" key="4">
    <source>
        <dbReference type="ARBA" id="ARBA00023239"/>
    </source>
</evidence>
<evidence type="ECO:0000313" key="11">
    <source>
        <dbReference type="EMBL" id="TDM02789.1"/>
    </source>
</evidence>
<evidence type="ECO:0000256" key="5">
    <source>
        <dbReference type="ARBA" id="ARBA00023244"/>
    </source>
</evidence>
<dbReference type="OrthoDB" id="9815856at2"/>
<evidence type="ECO:0000256" key="7">
    <source>
        <dbReference type="ARBA" id="ARBA00040167"/>
    </source>
</evidence>
<dbReference type="InterPro" id="IPR039793">
    <property type="entry name" value="UROS/Hem4"/>
</dbReference>
<dbReference type="Proteomes" id="UP000295328">
    <property type="component" value="Unassembled WGS sequence"/>
</dbReference>
<evidence type="ECO:0000256" key="3">
    <source>
        <dbReference type="ARBA" id="ARBA00013109"/>
    </source>
</evidence>
<comment type="caution">
    <text evidence="11">The sequence shown here is derived from an EMBL/GenBank/DDBJ whole genome shotgun (WGS) entry which is preliminary data.</text>
</comment>
<feature type="domain" description="Tetrapyrrole biosynthesis uroporphyrinogen III synthase" evidence="10">
    <location>
        <begin position="17"/>
        <end position="215"/>
    </location>
</feature>
<dbReference type="Gene3D" id="3.40.50.10090">
    <property type="match status" value="2"/>
</dbReference>
<evidence type="ECO:0000256" key="8">
    <source>
        <dbReference type="ARBA" id="ARBA00048617"/>
    </source>
</evidence>
<dbReference type="PANTHER" id="PTHR38042:SF1">
    <property type="entry name" value="UROPORPHYRINOGEN-III SYNTHASE, CHLOROPLASTIC"/>
    <property type="match status" value="1"/>
</dbReference>
<dbReference type="UniPathway" id="UPA00251">
    <property type="reaction ID" value="UER00320"/>
</dbReference>
<dbReference type="AlphaFoldDB" id="A0A4R6BLW0"/>
<name>A0A4R6BLW0_9STAP</name>
<proteinExistence type="inferred from homology"/>
<dbReference type="GO" id="GO:0006782">
    <property type="term" value="P:protoporphyrinogen IX biosynthetic process"/>
    <property type="evidence" value="ECO:0007669"/>
    <property type="project" value="UniProtKB-UniRule"/>
</dbReference>
<dbReference type="GO" id="GO:0004852">
    <property type="term" value="F:uroporphyrinogen-III synthase activity"/>
    <property type="evidence" value="ECO:0007669"/>
    <property type="project" value="UniProtKB-UniRule"/>
</dbReference>
<gene>
    <name evidence="11" type="ORF">ERX37_01490</name>
</gene>
<evidence type="ECO:0000256" key="6">
    <source>
        <dbReference type="ARBA" id="ARBA00037589"/>
    </source>
</evidence>
<dbReference type="InterPro" id="IPR036108">
    <property type="entry name" value="4pyrrol_syn_uPrphyn_synt_sf"/>
</dbReference>
<reference evidence="11 12" key="1">
    <citation type="submission" date="2019-01" db="EMBL/GenBank/DDBJ databases">
        <title>Draft genome sequences of the type strains of six Macrococcus species.</title>
        <authorList>
            <person name="Mazhar S."/>
            <person name="Altermann E."/>
            <person name="Hill C."/>
            <person name="Mcauliffe O."/>
        </authorList>
    </citation>
    <scope>NUCLEOTIDE SEQUENCE [LARGE SCALE GENOMIC DNA]</scope>
    <source>
        <strain evidence="11 12">CCM4809</strain>
    </source>
</reference>
<dbReference type="InterPro" id="IPR003754">
    <property type="entry name" value="4pyrrol_synth_uPrphyn_synth"/>
</dbReference>
<dbReference type="RefSeq" id="WP_133428877.1">
    <property type="nucleotide sequence ID" value="NZ_BMCC01000002.1"/>
</dbReference>
<evidence type="ECO:0000256" key="2">
    <source>
        <dbReference type="ARBA" id="ARBA00008133"/>
    </source>
</evidence>
<dbReference type="EMBL" id="SCWE01000001">
    <property type="protein sequence ID" value="TDM02789.1"/>
    <property type="molecule type" value="Genomic_DNA"/>
</dbReference>
<comment type="similarity">
    <text evidence="2 9">Belongs to the uroporphyrinogen-III synthase family.</text>
</comment>
<keyword evidence="12" id="KW-1185">Reference proteome</keyword>
<dbReference type="PANTHER" id="PTHR38042">
    <property type="entry name" value="UROPORPHYRINOGEN-III SYNTHASE, CHLOROPLASTIC"/>
    <property type="match status" value="1"/>
</dbReference>
<protein>
    <recommendedName>
        <fullName evidence="7 9">Uroporphyrinogen-III synthase</fullName>
        <ecNumber evidence="3 9">4.2.1.75</ecNumber>
    </recommendedName>
</protein>
<evidence type="ECO:0000256" key="1">
    <source>
        <dbReference type="ARBA" id="ARBA00004772"/>
    </source>
</evidence>
<comment type="pathway">
    <text evidence="1 9">Porphyrin-containing compound metabolism; protoporphyrin-IX biosynthesis; coproporphyrinogen-III from 5-aminolevulinate: step 3/4.</text>
</comment>
<dbReference type="SUPFAM" id="SSF69618">
    <property type="entry name" value="HemD-like"/>
    <property type="match status" value="1"/>
</dbReference>
<comment type="function">
    <text evidence="6 9">Catalyzes cyclization of the linear tetrapyrrole, hydroxymethylbilane, to the macrocyclic uroporphyrinogen III.</text>
</comment>
<dbReference type="EC" id="4.2.1.75" evidence="3 9"/>
<dbReference type="CDD" id="cd06578">
    <property type="entry name" value="HemD"/>
    <property type="match status" value="1"/>
</dbReference>
<evidence type="ECO:0000256" key="9">
    <source>
        <dbReference type="RuleBase" id="RU366031"/>
    </source>
</evidence>
<dbReference type="Pfam" id="PF02602">
    <property type="entry name" value="HEM4"/>
    <property type="match status" value="1"/>
</dbReference>
<accession>A0A4R6BLW0</accession>